<organism evidence="2 3">
    <name type="scientific">Chryseobacterium gilvum</name>
    <dbReference type="NCBI Taxonomy" id="2976534"/>
    <lineage>
        <taxon>Bacteria</taxon>
        <taxon>Pseudomonadati</taxon>
        <taxon>Bacteroidota</taxon>
        <taxon>Flavobacteriia</taxon>
        <taxon>Flavobacteriales</taxon>
        <taxon>Weeksellaceae</taxon>
        <taxon>Chryseobacterium group</taxon>
        <taxon>Chryseobacterium</taxon>
    </lineage>
</organism>
<sequence>MPDKKKILIRIGSLRHGGAEKVLVTFLKNLPKDKYEIDVLLNLYSGKYLAEVPSWINILYLNKGEMITTNRLQDLSKKAGRVLFQKILKRFPVLLYKGKLNNKKYDIEFAAIHGMRDEILGSPLKSSKKIVWIHNDLSQVKNYTDEEIRKFFGFDVIMVISEKIEKLFKGLAKNDAEKQKIVRIYNPVDTDEILTKAEKPVINYQFTEKIPTFISVGTVFPQKGFDRLLKVHKKLLDEGCKHKILIVGDGYDFENIKTLKKELGVDETATMLGFTDNPYPYFKNADFYILSSRYEGFPTVLFEAITLKKKIIATEVSGVQEMLNYGELGFITENSEEGLYLGMKKAMTDPESFSEYTENLKNYTMPFTLKNSVEKIISILDTF</sequence>
<accession>A0ABT2W0M8</accession>
<protein>
    <submittedName>
        <fullName evidence="2">Glycosyltransferase</fullName>
    </submittedName>
</protein>
<keyword evidence="3" id="KW-1185">Reference proteome</keyword>
<feature type="domain" description="Glycosyl transferase family 1" evidence="1">
    <location>
        <begin position="206"/>
        <end position="360"/>
    </location>
</feature>
<name>A0ABT2W0M8_9FLAO</name>
<evidence type="ECO:0000259" key="1">
    <source>
        <dbReference type="Pfam" id="PF00534"/>
    </source>
</evidence>
<dbReference type="Pfam" id="PF00534">
    <property type="entry name" value="Glycos_transf_1"/>
    <property type="match status" value="1"/>
</dbReference>
<dbReference type="PANTHER" id="PTHR12526">
    <property type="entry name" value="GLYCOSYLTRANSFERASE"/>
    <property type="match status" value="1"/>
</dbReference>
<dbReference type="CDD" id="cd03811">
    <property type="entry name" value="GT4_GT28_WabH-like"/>
    <property type="match status" value="1"/>
</dbReference>
<dbReference type="InterPro" id="IPR001296">
    <property type="entry name" value="Glyco_trans_1"/>
</dbReference>
<reference evidence="3" key="1">
    <citation type="submission" date="2023-07" db="EMBL/GenBank/DDBJ databases">
        <title>Chryseobacterium sp. GMJ5 Genome sequencing and assembly.</title>
        <authorList>
            <person name="Jung Y."/>
        </authorList>
    </citation>
    <scope>NUCLEOTIDE SEQUENCE [LARGE SCALE GENOMIC DNA]</scope>
    <source>
        <strain evidence="3">GMJ5</strain>
    </source>
</reference>
<dbReference type="RefSeq" id="WP_262990163.1">
    <property type="nucleotide sequence ID" value="NZ_JAOTEN010000002.1"/>
</dbReference>
<dbReference type="EMBL" id="JAOTEN010000002">
    <property type="protein sequence ID" value="MCU7614270.1"/>
    <property type="molecule type" value="Genomic_DNA"/>
</dbReference>
<dbReference type="SUPFAM" id="SSF53756">
    <property type="entry name" value="UDP-Glycosyltransferase/glycogen phosphorylase"/>
    <property type="match status" value="1"/>
</dbReference>
<gene>
    <name evidence="2" type="ORF">N0B16_07460</name>
</gene>
<comment type="caution">
    <text evidence="2">The sequence shown here is derived from an EMBL/GenBank/DDBJ whole genome shotgun (WGS) entry which is preliminary data.</text>
</comment>
<proteinExistence type="predicted"/>
<evidence type="ECO:0000313" key="2">
    <source>
        <dbReference type="EMBL" id="MCU7614270.1"/>
    </source>
</evidence>
<dbReference type="Gene3D" id="3.40.50.2000">
    <property type="entry name" value="Glycogen Phosphorylase B"/>
    <property type="match status" value="2"/>
</dbReference>
<dbReference type="PANTHER" id="PTHR12526:SF630">
    <property type="entry name" value="GLYCOSYLTRANSFERASE"/>
    <property type="match status" value="1"/>
</dbReference>
<dbReference type="Proteomes" id="UP001208114">
    <property type="component" value="Unassembled WGS sequence"/>
</dbReference>
<evidence type="ECO:0000313" key="3">
    <source>
        <dbReference type="Proteomes" id="UP001208114"/>
    </source>
</evidence>